<feature type="chain" id="PRO_5047334390" evidence="4">
    <location>
        <begin position="20"/>
        <end position="516"/>
    </location>
</feature>
<dbReference type="InterPro" id="IPR016164">
    <property type="entry name" value="FAD-linked_Oxase-like_C"/>
</dbReference>
<comment type="caution">
    <text evidence="6">The sequence shown here is derived from an EMBL/GenBank/DDBJ whole genome shotgun (WGS) entry which is preliminary data.</text>
</comment>
<evidence type="ECO:0000313" key="7">
    <source>
        <dbReference type="Proteomes" id="UP001152321"/>
    </source>
</evidence>
<dbReference type="PANTHER" id="PTHR43762">
    <property type="entry name" value="L-GULONOLACTONE OXIDASE"/>
    <property type="match status" value="1"/>
</dbReference>
<dbReference type="InterPro" id="IPR006094">
    <property type="entry name" value="Oxid_FAD_bind_N"/>
</dbReference>
<dbReference type="RefSeq" id="WP_277578626.1">
    <property type="nucleotide sequence ID" value="NZ_JANRMI010000003.1"/>
</dbReference>
<sequence>MKQLTICLLLNTFLVGATAHSANRCEAIFVTDVKSQFETREVMDVSRTEKALTYISAPSSKGQILQAIAYAKEHDLKITVKGTNHSHGGHNRKSEDTHGNPRAIQLDMIGYNKILKFEPALNEVTVQSGVTWKDLSVFLNERGLAAMTEQSSNIFSIGGSVSTNVHGRDVHGPLANSIKAIQFIDANGVERKVSREIEPELFRAIIGGYGAFGVITEVTLKVEKNYLYEAHSTKDVSVSEYMEYLKNLPQKPDDIMHYARVNISGNQSFQKVSYVEWKPINEKAEPATWKGWKLDLVEKNRWASAMVMNLMRYRPTSNFGKYVKDFLDKFLGLPKTGARKTKNNILNNPVQFLFDSFYNKKESVDILQEYFLPVDKLEPFLERLKETTNKHQLDLMNVTMRYIPKIEKKNDGILSPYSDKQDLVAVVLYFNIKEAKNLRNGLQVQYDGSVWTQELIQGSQDLGGTFYWPYHRWWSVDQINHRDRENIQSFFKMKEQVDPANIFESDFIFHLKKTQN</sequence>
<dbReference type="Pfam" id="PF01565">
    <property type="entry name" value="FAD_binding_4"/>
    <property type="match status" value="1"/>
</dbReference>
<reference evidence="6" key="1">
    <citation type="submission" date="2022-08" db="EMBL/GenBank/DDBJ databases">
        <title>Novel Bdellovibrio Species Isolated from Svalbard: Designation Bdellovibrio svalbardensis.</title>
        <authorList>
            <person name="Mitchell R.J."/>
            <person name="Choi S.Y."/>
        </authorList>
    </citation>
    <scope>NUCLEOTIDE SEQUENCE</scope>
    <source>
        <strain evidence="6">PAP01</strain>
    </source>
</reference>
<proteinExistence type="predicted"/>
<organism evidence="6 7">
    <name type="scientific">Bdellovibrio svalbardensis</name>
    <dbReference type="NCBI Taxonomy" id="2972972"/>
    <lineage>
        <taxon>Bacteria</taxon>
        <taxon>Pseudomonadati</taxon>
        <taxon>Bdellovibrionota</taxon>
        <taxon>Bdellovibrionia</taxon>
        <taxon>Bdellovibrionales</taxon>
        <taxon>Pseudobdellovibrionaceae</taxon>
        <taxon>Bdellovibrio</taxon>
    </lineage>
</organism>
<feature type="region of interest" description="Disordered" evidence="3">
    <location>
        <begin position="81"/>
        <end position="100"/>
    </location>
</feature>
<protein>
    <submittedName>
        <fullName evidence="6">FAD-binding oxidoreductase</fullName>
    </submittedName>
</protein>
<evidence type="ECO:0000313" key="6">
    <source>
        <dbReference type="EMBL" id="MDG0817151.1"/>
    </source>
</evidence>
<gene>
    <name evidence="6" type="ORF">NWE73_12290</name>
</gene>
<keyword evidence="2" id="KW-0274">FAD</keyword>
<dbReference type="Gene3D" id="3.30.465.10">
    <property type="match status" value="1"/>
</dbReference>
<keyword evidence="4" id="KW-0732">Signal</keyword>
<dbReference type="EMBL" id="JANRMI010000003">
    <property type="protein sequence ID" value="MDG0817151.1"/>
    <property type="molecule type" value="Genomic_DNA"/>
</dbReference>
<dbReference type="Proteomes" id="UP001152321">
    <property type="component" value="Unassembled WGS sequence"/>
</dbReference>
<accession>A0ABT6DJV4</accession>
<name>A0ABT6DJV4_9BACT</name>
<evidence type="ECO:0000256" key="3">
    <source>
        <dbReference type="SAM" id="MobiDB-lite"/>
    </source>
</evidence>
<evidence type="ECO:0000256" key="4">
    <source>
        <dbReference type="SAM" id="SignalP"/>
    </source>
</evidence>
<evidence type="ECO:0000259" key="5">
    <source>
        <dbReference type="PROSITE" id="PS51387"/>
    </source>
</evidence>
<keyword evidence="1" id="KW-0285">Flavoprotein</keyword>
<keyword evidence="7" id="KW-1185">Reference proteome</keyword>
<dbReference type="InterPro" id="IPR016166">
    <property type="entry name" value="FAD-bd_PCMH"/>
</dbReference>
<evidence type="ECO:0000256" key="1">
    <source>
        <dbReference type="ARBA" id="ARBA00022630"/>
    </source>
</evidence>
<evidence type="ECO:0000256" key="2">
    <source>
        <dbReference type="ARBA" id="ARBA00022827"/>
    </source>
</evidence>
<dbReference type="PANTHER" id="PTHR43762:SF1">
    <property type="entry name" value="D-ARABINONO-1,4-LACTONE OXIDASE"/>
    <property type="match status" value="1"/>
</dbReference>
<dbReference type="SUPFAM" id="SSF55103">
    <property type="entry name" value="FAD-linked oxidases, C-terminal domain"/>
    <property type="match status" value="1"/>
</dbReference>
<dbReference type="InterPro" id="IPR016169">
    <property type="entry name" value="FAD-bd_PCMH_sub2"/>
</dbReference>
<feature type="domain" description="FAD-binding PCMH-type" evidence="5">
    <location>
        <begin position="47"/>
        <end position="225"/>
    </location>
</feature>
<dbReference type="PROSITE" id="PS51387">
    <property type="entry name" value="FAD_PCMH"/>
    <property type="match status" value="1"/>
</dbReference>
<feature type="signal peptide" evidence="4">
    <location>
        <begin position="1"/>
        <end position="19"/>
    </location>
</feature>
<dbReference type="InterPro" id="IPR036318">
    <property type="entry name" value="FAD-bd_PCMH-like_sf"/>
</dbReference>
<dbReference type="InterPro" id="IPR010031">
    <property type="entry name" value="FAD_lactone_oxidase-like"/>
</dbReference>
<dbReference type="SUPFAM" id="SSF56176">
    <property type="entry name" value="FAD-binding/transporter-associated domain-like"/>
    <property type="match status" value="1"/>
</dbReference>